<dbReference type="GO" id="GO:0006227">
    <property type="term" value="P:dUDP biosynthetic process"/>
    <property type="evidence" value="ECO:0007669"/>
    <property type="project" value="TreeGrafter"/>
</dbReference>
<evidence type="ECO:0000313" key="13">
    <source>
        <dbReference type="EMBL" id="RGR69217.1"/>
    </source>
</evidence>
<comment type="function">
    <text evidence="10 11">Phosphorylation of dTMP to form dTDP in both de novo and salvage pathways of dTTP synthesis.</text>
</comment>
<evidence type="ECO:0000256" key="1">
    <source>
        <dbReference type="ARBA" id="ARBA00009776"/>
    </source>
</evidence>
<dbReference type="InterPro" id="IPR039430">
    <property type="entry name" value="Thymidylate_kin-like_dom"/>
</dbReference>
<evidence type="ECO:0000256" key="11">
    <source>
        <dbReference type="HAMAP-Rule" id="MF_00165"/>
    </source>
</evidence>
<accession>A0A412FM31</accession>
<feature type="domain" description="Thymidylate kinase-like" evidence="12">
    <location>
        <begin position="9"/>
        <end position="195"/>
    </location>
</feature>
<dbReference type="GO" id="GO:0005524">
    <property type="term" value="F:ATP binding"/>
    <property type="evidence" value="ECO:0007669"/>
    <property type="project" value="UniProtKB-UniRule"/>
</dbReference>
<evidence type="ECO:0000256" key="6">
    <source>
        <dbReference type="ARBA" id="ARBA00022741"/>
    </source>
</evidence>
<dbReference type="EC" id="2.7.4.9" evidence="2 11"/>
<keyword evidence="5 11" id="KW-0545">Nucleotide biosynthesis</keyword>
<reference evidence="13 14" key="1">
    <citation type="submission" date="2018-08" db="EMBL/GenBank/DDBJ databases">
        <title>A genome reference for cultivated species of the human gut microbiota.</title>
        <authorList>
            <person name="Zou Y."/>
            <person name="Xue W."/>
            <person name="Luo G."/>
        </authorList>
    </citation>
    <scope>NUCLEOTIDE SEQUENCE [LARGE SCALE GENOMIC DNA]</scope>
    <source>
        <strain evidence="13 14">AF24-29</strain>
    </source>
</reference>
<proteinExistence type="inferred from homology"/>
<name>A0A412FM31_9FIRM</name>
<evidence type="ECO:0000313" key="14">
    <source>
        <dbReference type="Proteomes" id="UP000284178"/>
    </source>
</evidence>
<dbReference type="Gene3D" id="3.40.50.300">
    <property type="entry name" value="P-loop containing nucleotide triphosphate hydrolases"/>
    <property type="match status" value="1"/>
</dbReference>
<comment type="caution">
    <text evidence="13">The sequence shown here is derived from an EMBL/GenBank/DDBJ whole genome shotgun (WGS) entry which is preliminary data.</text>
</comment>
<dbReference type="Pfam" id="PF02223">
    <property type="entry name" value="Thymidylate_kin"/>
    <property type="match status" value="1"/>
</dbReference>
<evidence type="ECO:0000256" key="3">
    <source>
        <dbReference type="ARBA" id="ARBA00017144"/>
    </source>
</evidence>
<dbReference type="PANTHER" id="PTHR10344">
    <property type="entry name" value="THYMIDYLATE KINASE"/>
    <property type="match status" value="1"/>
</dbReference>
<dbReference type="CDD" id="cd01672">
    <property type="entry name" value="TMPK"/>
    <property type="match status" value="1"/>
</dbReference>
<keyword evidence="4 11" id="KW-0808">Transferase</keyword>
<keyword evidence="8 11" id="KW-0067">ATP-binding</keyword>
<dbReference type="PROSITE" id="PS01331">
    <property type="entry name" value="THYMIDYLATE_KINASE"/>
    <property type="match status" value="1"/>
</dbReference>
<evidence type="ECO:0000256" key="10">
    <source>
        <dbReference type="ARBA" id="ARBA00057735"/>
    </source>
</evidence>
<evidence type="ECO:0000256" key="4">
    <source>
        <dbReference type="ARBA" id="ARBA00022679"/>
    </source>
</evidence>
<dbReference type="HAMAP" id="MF_00165">
    <property type="entry name" value="Thymidylate_kinase"/>
    <property type="match status" value="1"/>
</dbReference>
<comment type="catalytic activity">
    <reaction evidence="9 11">
        <text>dTMP + ATP = dTDP + ADP</text>
        <dbReference type="Rhea" id="RHEA:13517"/>
        <dbReference type="ChEBI" id="CHEBI:30616"/>
        <dbReference type="ChEBI" id="CHEBI:58369"/>
        <dbReference type="ChEBI" id="CHEBI:63528"/>
        <dbReference type="ChEBI" id="CHEBI:456216"/>
        <dbReference type="EC" id="2.7.4.9"/>
    </reaction>
</comment>
<feature type="binding site" evidence="11">
    <location>
        <begin position="11"/>
        <end position="18"/>
    </location>
    <ligand>
        <name>ATP</name>
        <dbReference type="ChEBI" id="CHEBI:30616"/>
    </ligand>
</feature>
<dbReference type="InterPro" id="IPR018094">
    <property type="entry name" value="Thymidylate_kinase"/>
</dbReference>
<dbReference type="AlphaFoldDB" id="A0A412FM31"/>
<evidence type="ECO:0000256" key="8">
    <source>
        <dbReference type="ARBA" id="ARBA00022840"/>
    </source>
</evidence>
<keyword evidence="6 11" id="KW-0547">Nucleotide-binding</keyword>
<dbReference type="InterPro" id="IPR018095">
    <property type="entry name" value="Thymidylate_kin_CS"/>
</dbReference>
<organism evidence="13 14">
    <name type="scientific">Holdemania filiformis</name>
    <dbReference type="NCBI Taxonomy" id="61171"/>
    <lineage>
        <taxon>Bacteria</taxon>
        <taxon>Bacillati</taxon>
        <taxon>Bacillota</taxon>
        <taxon>Erysipelotrichia</taxon>
        <taxon>Erysipelotrichales</taxon>
        <taxon>Erysipelotrichaceae</taxon>
        <taxon>Holdemania</taxon>
    </lineage>
</organism>
<protein>
    <recommendedName>
        <fullName evidence="3 11">Thymidylate kinase</fullName>
        <ecNumber evidence="2 11">2.7.4.9</ecNumber>
    </recommendedName>
    <alternativeName>
        <fullName evidence="11">dTMP kinase</fullName>
    </alternativeName>
</protein>
<dbReference type="Proteomes" id="UP000284178">
    <property type="component" value="Unassembled WGS sequence"/>
</dbReference>
<evidence type="ECO:0000256" key="5">
    <source>
        <dbReference type="ARBA" id="ARBA00022727"/>
    </source>
</evidence>
<dbReference type="GeneID" id="83016730"/>
<dbReference type="RefSeq" id="WP_117895925.1">
    <property type="nucleotide sequence ID" value="NZ_CABJCV010000024.1"/>
</dbReference>
<evidence type="ECO:0000256" key="2">
    <source>
        <dbReference type="ARBA" id="ARBA00012980"/>
    </source>
</evidence>
<dbReference type="EMBL" id="QRUP01000024">
    <property type="protein sequence ID" value="RGR69217.1"/>
    <property type="molecule type" value="Genomic_DNA"/>
</dbReference>
<dbReference type="GO" id="GO:0004798">
    <property type="term" value="F:dTMP kinase activity"/>
    <property type="evidence" value="ECO:0007669"/>
    <property type="project" value="UniProtKB-UniRule"/>
</dbReference>
<keyword evidence="7 11" id="KW-0418">Kinase</keyword>
<dbReference type="SUPFAM" id="SSF52540">
    <property type="entry name" value="P-loop containing nucleoside triphosphate hydrolases"/>
    <property type="match status" value="1"/>
</dbReference>
<keyword evidence="14" id="KW-1185">Reference proteome</keyword>
<evidence type="ECO:0000259" key="12">
    <source>
        <dbReference type="Pfam" id="PF02223"/>
    </source>
</evidence>
<evidence type="ECO:0000256" key="9">
    <source>
        <dbReference type="ARBA" id="ARBA00048743"/>
    </source>
</evidence>
<gene>
    <name evidence="11" type="primary">tmk</name>
    <name evidence="13" type="ORF">DWY25_15120</name>
</gene>
<dbReference type="GO" id="GO:0005829">
    <property type="term" value="C:cytosol"/>
    <property type="evidence" value="ECO:0007669"/>
    <property type="project" value="TreeGrafter"/>
</dbReference>
<dbReference type="NCBIfam" id="TIGR00041">
    <property type="entry name" value="DTMP_kinase"/>
    <property type="match status" value="1"/>
</dbReference>
<dbReference type="GO" id="GO:0006233">
    <property type="term" value="P:dTDP biosynthetic process"/>
    <property type="evidence" value="ECO:0007669"/>
    <property type="project" value="InterPro"/>
</dbReference>
<dbReference type="FunFam" id="3.40.50.300:FF:000225">
    <property type="entry name" value="Thymidylate kinase"/>
    <property type="match status" value="1"/>
</dbReference>
<dbReference type="PANTHER" id="PTHR10344:SF4">
    <property type="entry name" value="UMP-CMP KINASE 2, MITOCHONDRIAL"/>
    <property type="match status" value="1"/>
</dbReference>
<sequence>MKKGYFITFEGPDGSGKTTVSTAVAKRLQEAGIESIYTREPGGIEIAEQIRSVILDPANTAMDSKTEALLYAAARRQHLIEKVLPALEAGKVVICDRFVDSSLAYQGVGRNLGIEEVLSINEFAIEGHWPDKTLYLDLAPQQGLDRIATRQNKDRLDQEKIDFHLRVCEGYRQVRDRFAERMIVIDAAQPVDQVIADCVKAIGALIHREVR</sequence>
<dbReference type="GO" id="GO:0006235">
    <property type="term" value="P:dTTP biosynthetic process"/>
    <property type="evidence" value="ECO:0007669"/>
    <property type="project" value="UniProtKB-UniRule"/>
</dbReference>
<comment type="similarity">
    <text evidence="1 11">Belongs to the thymidylate kinase family.</text>
</comment>
<dbReference type="InterPro" id="IPR027417">
    <property type="entry name" value="P-loop_NTPase"/>
</dbReference>
<evidence type="ECO:0000256" key="7">
    <source>
        <dbReference type="ARBA" id="ARBA00022777"/>
    </source>
</evidence>